<gene>
    <name evidence="2" type="ORF">SEMRO_1_G000020.1</name>
</gene>
<evidence type="ECO:0000256" key="1">
    <source>
        <dbReference type="SAM" id="MobiDB-lite"/>
    </source>
</evidence>
<feature type="region of interest" description="Disordered" evidence="1">
    <location>
        <begin position="489"/>
        <end position="522"/>
    </location>
</feature>
<dbReference type="AlphaFoldDB" id="A0A9N8D435"/>
<proteinExistence type="predicted"/>
<dbReference type="Proteomes" id="UP001153069">
    <property type="component" value="Unassembled WGS sequence"/>
</dbReference>
<feature type="region of interest" description="Disordered" evidence="1">
    <location>
        <begin position="1"/>
        <end position="41"/>
    </location>
</feature>
<organism evidence="2 3">
    <name type="scientific">Seminavis robusta</name>
    <dbReference type="NCBI Taxonomy" id="568900"/>
    <lineage>
        <taxon>Eukaryota</taxon>
        <taxon>Sar</taxon>
        <taxon>Stramenopiles</taxon>
        <taxon>Ochrophyta</taxon>
        <taxon>Bacillariophyta</taxon>
        <taxon>Bacillariophyceae</taxon>
        <taxon>Bacillariophycidae</taxon>
        <taxon>Naviculales</taxon>
        <taxon>Naviculaceae</taxon>
        <taxon>Seminavis</taxon>
    </lineage>
</organism>
<feature type="compositionally biased region" description="Low complexity" evidence="1">
    <location>
        <begin position="329"/>
        <end position="351"/>
    </location>
</feature>
<feature type="region of interest" description="Disordered" evidence="1">
    <location>
        <begin position="313"/>
        <end position="351"/>
    </location>
</feature>
<reference evidence="2" key="1">
    <citation type="submission" date="2020-06" db="EMBL/GenBank/DDBJ databases">
        <authorList>
            <consortium name="Plant Systems Biology data submission"/>
        </authorList>
    </citation>
    <scope>NUCLEOTIDE SEQUENCE</scope>
    <source>
        <strain evidence="2">D6</strain>
    </source>
</reference>
<name>A0A9N8D435_9STRA</name>
<comment type="caution">
    <text evidence="2">The sequence shown here is derived from an EMBL/GenBank/DDBJ whole genome shotgun (WGS) entry which is preliminary data.</text>
</comment>
<sequence length="836" mass="90663">MDPAREIEDGEENDSEGASLIARSKDKRGKDKKKAEPNDQDQTALVELLNSHSAVAYMVTPEEATEMPNSVYFLTDEQVAEFIDSDPELARKKNKNKGFSENLQVAVVPSAATGATGVVAGTLIGAGGLAAILCITGAICPETQEVRVDTSGTMIFENLARAPTEEEEAGVVVEMARFYQQFIAEAFGAVATQSLASGADTLETTPTQFIDFQIMDANFSTTTTVRKTVTGEDITCVSQSNFLGQSVFLVNLRRRQRRSLQSTGGEKMVDTQVVDLAIQRADLDIFRTQYAAVAEPEDSIYRDLTEDSVTFVTTTTPAPTTSPIPAPSSSPTTYAPTQATAAPTGATAAPTAPPVVTRRMVGARLGYGFFSGTTIREPSSEEYAGLFEVTEDFYDQVLSSRSAYPGIFIPGSEMTNVVTTFDTSCPLPVIVDFDLLVSFGASDDNTPSAEDIFQLMAIADYQGYIRNYVWNAEPPGTIFSATQTTSFSERGGVSIAPSPQPSTLASPEPSARPSAMTSAPTVTARTTRFVESRLGYSFFAGTTIREPTDDELNGLVTQTNSFYDAQLQLSYPNFYVPGSASMTNILETSVQTATYPVILDFDLATTFTTSDANTPTADQIFVELGFFPYRTYIEQYVWSAEPAGTSLFFDTEMVVFRPRGQSVRFAAPSGTAARVFGSDMQAQTVAGAFSTRTIRRQLALGFFPGTTTRRPTIEEFLSLFEVTKEFFDSILSLAYSGIYSTGSVELSKIVEDFSSDPVPTVVVDFDLTASFVTDNAHAPSIDSITGVIEEANYNDFIMFYVWNAEPRGTSIFYNTNRASLRERSVDQQEPSTALSP</sequence>
<protein>
    <submittedName>
        <fullName evidence="2">Uncharacterized protein</fullName>
    </submittedName>
</protein>
<accession>A0A9N8D435</accession>
<keyword evidence="3" id="KW-1185">Reference proteome</keyword>
<evidence type="ECO:0000313" key="3">
    <source>
        <dbReference type="Proteomes" id="UP001153069"/>
    </source>
</evidence>
<dbReference type="EMBL" id="CAICTM010000001">
    <property type="protein sequence ID" value="CAB9496023.1"/>
    <property type="molecule type" value="Genomic_DNA"/>
</dbReference>
<evidence type="ECO:0000313" key="2">
    <source>
        <dbReference type="EMBL" id="CAB9496023.1"/>
    </source>
</evidence>